<sequence length="1144" mass="126160">MRSTLAAALAWSICIVAAFIDSNVNSTSLAFSEYSLLGANLPEGTCNGDTPCANAACCSTGGICGYSLAECGKGNCTSNCDAKAQCGPYAEEGSQRCPLNVCCSKFGWCGSTSEFCDSGCQKGYGSCGNVKRPKCSSNNGYFKRQIGYYESWANFRGCQKVSPNDLDLTGYTHINFAFALFDEVLETGAFGSKTMSFKIAPMGSHSEELYSEFTALKNGRQGLQTWISIGGWAFSDPGPTRYAWTNMVQGRSTRANFIDNLIRFMETYGFDGVDLDWEYPQAADRDGHYTDTENYVALVREMRHAFGSRFGISVTLPASYWYLQHFDVYSMERYVDWFNLMSYDMHGVWDKYSRNIGPYIAPHTNITEIDLGLDLLWRAGIDPHKVVMGLGLYGRSFKLADTSCNVPNGICEFIYENGVGADPGGCSDASGILNLAGINDIIETGDLRKHLVFDKKAAVKWMTFNTDQWVSFDDAETLELKRSFAMSRCLGGTMVWAMDQVDQEKDSEIAQPVTLNNDQRRVQEYLDRNYAAQSACFMSECGEKCPSGTNAIIEMSGSQSQVGTSLNECGKSPGRILCCSDGTTLGTCQWRGYSGLGMPCFSGCQIQETELIQSTRYRISKSSWEYDCAGNTYASYCCSGFSAPPGGFNSEVDSSQDNEEDDNDPIMANFGDQAKALAEAGAEQVGLDVAAKALCSLIVTGIEALLDEAELAVPILGEIAIGVETVAEVFANRYLIKLCSELIEKEGKAAIKAIENKLEPKRVTRKPSKTRPPKSSHTSAKTRTEDRCDNKRADNPNCKRRKKSVRTTTAISDELQGRTTRTITLDCGKYPQPCWHYSSVIRANPEYGHLTCIYGPVPNQKRRAVEDWYVEHDPNLVDTDIACQADEWPPAKYIQINDGSQYLEGYGNRILKDEKQFIRLLSGSQNTAAGQKFIRCPKAARSEDVQTEISLEAPKHGGNLYTEWTKVKAVFTREIHSVSFEHNADPGDGDDGLTINECAKLKGVGDKTNYPGFALLNRDPWFDTHQGEVKYQKLYEKTTDKRKRDFLLSPDEIVVVGSNSSRRPTAEELRNDFGLIRCEGDCGNEVAELEHVEHNLKVLRPSSLMPVPAVASATSISVSATHGVTAKGRISNFDSTHFPQQTQA</sequence>
<gene>
    <name evidence="17" type="ORF">N7532_005776</name>
</gene>
<dbReference type="GO" id="GO:0008843">
    <property type="term" value="F:endochitinase activity"/>
    <property type="evidence" value="ECO:0007669"/>
    <property type="project" value="UniProtKB-EC"/>
</dbReference>
<feature type="disulfide bond" evidence="11">
    <location>
        <begin position="52"/>
        <end position="64"/>
    </location>
</feature>
<dbReference type="EC" id="3.2.1.14" evidence="3"/>
<evidence type="ECO:0000256" key="3">
    <source>
        <dbReference type="ARBA" id="ARBA00012729"/>
    </source>
</evidence>
<dbReference type="PANTHER" id="PTHR11177">
    <property type="entry name" value="CHITINASE"/>
    <property type="match status" value="1"/>
</dbReference>
<keyword evidence="10" id="KW-0624">Polysaccharide degradation</keyword>
<dbReference type="GO" id="GO:0008061">
    <property type="term" value="F:chitin binding"/>
    <property type="evidence" value="ECO:0007669"/>
    <property type="project" value="UniProtKB-UniRule"/>
</dbReference>
<dbReference type="SMART" id="SM00270">
    <property type="entry name" value="ChtBD1"/>
    <property type="match status" value="2"/>
</dbReference>
<evidence type="ECO:0000256" key="1">
    <source>
        <dbReference type="ARBA" id="ARBA00000822"/>
    </source>
</evidence>
<feature type="compositionally biased region" description="Basic residues" evidence="13">
    <location>
        <begin position="763"/>
        <end position="774"/>
    </location>
</feature>
<comment type="similarity">
    <text evidence="2">Belongs to the glycosyl hydrolase 18 family. Chitinase class V subfamily.</text>
</comment>
<dbReference type="InterPro" id="IPR036861">
    <property type="entry name" value="Endochitinase-like_sf"/>
</dbReference>
<dbReference type="OrthoDB" id="73875at2759"/>
<keyword evidence="6" id="KW-0146">Chitin degradation</keyword>
<dbReference type="Gene3D" id="3.10.50.10">
    <property type="match status" value="1"/>
</dbReference>
<dbReference type="InterPro" id="IPR001002">
    <property type="entry name" value="Chitin-bd_1"/>
</dbReference>
<evidence type="ECO:0000256" key="7">
    <source>
        <dbReference type="ARBA" id="ARBA00023026"/>
    </source>
</evidence>
<evidence type="ECO:0000256" key="2">
    <source>
        <dbReference type="ARBA" id="ARBA00008682"/>
    </source>
</evidence>
<keyword evidence="14" id="KW-0732">Signal</keyword>
<keyword evidence="11" id="KW-1015">Disulfide bond</keyword>
<name>A0A9W9KA92_9EURO</name>
<dbReference type="SMART" id="SM00636">
    <property type="entry name" value="Glyco_18"/>
    <property type="match status" value="1"/>
</dbReference>
<feature type="domain" description="GH18" evidence="16">
    <location>
        <begin position="143"/>
        <end position="517"/>
    </location>
</feature>
<feature type="disulfide bond" evidence="11">
    <location>
        <begin position="102"/>
        <end position="116"/>
    </location>
</feature>
<evidence type="ECO:0000256" key="5">
    <source>
        <dbReference type="ARBA" id="ARBA00022801"/>
    </source>
</evidence>
<evidence type="ECO:0000256" key="6">
    <source>
        <dbReference type="ARBA" id="ARBA00023024"/>
    </source>
</evidence>
<dbReference type="GO" id="GO:0006032">
    <property type="term" value="P:chitin catabolic process"/>
    <property type="evidence" value="ECO:0007669"/>
    <property type="project" value="UniProtKB-KW"/>
</dbReference>
<dbReference type="InterPro" id="IPR018371">
    <property type="entry name" value="Chitin-binding_1_CS"/>
</dbReference>
<dbReference type="CDD" id="cd06921">
    <property type="entry name" value="ChtBD1_GH19_hevein"/>
    <property type="match status" value="1"/>
</dbReference>
<dbReference type="SUPFAM" id="SSF57016">
    <property type="entry name" value="Plant lectins/antimicrobial peptides"/>
    <property type="match status" value="1"/>
</dbReference>
<feature type="domain" description="Chitin-binding type-1" evidence="15">
    <location>
        <begin position="43"/>
        <end position="82"/>
    </location>
</feature>
<dbReference type="PROSITE" id="PS51910">
    <property type="entry name" value="GH18_2"/>
    <property type="match status" value="1"/>
</dbReference>
<dbReference type="RefSeq" id="XP_056474429.1">
    <property type="nucleotide sequence ID" value="XM_056618270.1"/>
</dbReference>
<feature type="signal peptide" evidence="14">
    <location>
        <begin position="1"/>
        <end position="18"/>
    </location>
</feature>
<dbReference type="InterPro" id="IPR050314">
    <property type="entry name" value="Glycosyl_Hydrlase_18"/>
</dbReference>
<dbReference type="PROSITE" id="PS01095">
    <property type="entry name" value="GH18_1"/>
    <property type="match status" value="1"/>
</dbReference>
<comment type="caution">
    <text evidence="17">The sequence shown here is derived from an EMBL/GenBank/DDBJ whole genome shotgun (WGS) entry which is preliminary data.</text>
</comment>
<dbReference type="Gene3D" id="3.30.60.10">
    <property type="entry name" value="Endochitinase-like"/>
    <property type="match status" value="1"/>
</dbReference>
<dbReference type="GeneID" id="81357249"/>
<feature type="disulfide bond" evidence="11">
    <location>
        <begin position="57"/>
        <end position="71"/>
    </location>
</feature>
<dbReference type="InterPro" id="IPR011583">
    <property type="entry name" value="Chitinase_II/V-like_cat"/>
</dbReference>
<comment type="caution">
    <text evidence="11">Lacks conserved residue(s) required for the propagation of feature annotation.</text>
</comment>
<dbReference type="Gene3D" id="3.20.20.80">
    <property type="entry name" value="Glycosidases"/>
    <property type="match status" value="1"/>
</dbReference>
<protein>
    <recommendedName>
        <fullName evidence="3">chitinase</fullName>
        <ecNumber evidence="3">3.2.1.14</ecNumber>
    </recommendedName>
</protein>
<evidence type="ECO:0000256" key="11">
    <source>
        <dbReference type="PROSITE-ProRule" id="PRU00261"/>
    </source>
</evidence>
<dbReference type="PANTHER" id="PTHR11177:SF333">
    <property type="entry name" value="CHITINASE"/>
    <property type="match status" value="1"/>
</dbReference>
<feature type="disulfide bond" evidence="11">
    <location>
        <begin position="76"/>
        <end position="80"/>
    </location>
</feature>
<evidence type="ECO:0000313" key="17">
    <source>
        <dbReference type="EMBL" id="KAJ5098775.1"/>
    </source>
</evidence>
<feature type="compositionally biased region" description="Basic and acidic residues" evidence="13">
    <location>
        <begin position="782"/>
        <end position="794"/>
    </location>
</feature>
<keyword evidence="5 12" id="KW-0378">Hydrolase</keyword>
<evidence type="ECO:0000256" key="10">
    <source>
        <dbReference type="ARBA" id="ARBA00023326"/>
    </source>
</evidence>
<keyword evidence="18" id="KW-1185">Reference proteome</keyword>
<dbReference type="EMBL" id="JAPQKI010000005">
    <property type="protein sequence ID" value="KAJ5098775.1"/>
    <property type="molecule type" value="Genomic_DNA"/>
</dbReference>
<dbReference type="SUPFAM" id="SSF54556">
    <property type="entry name" value="Chitinase insertion domain"/>
    <property type="match status" value="1"/>
</dbReference>
<evidence type="ECO:0000259" key="15">
    <source>
        <dbReference type="PROSITE" id="PS50941"/>
    </source>
</evidence>
<evidence type="ECO:0000256" key="4">
    <source>
        <dbReference type="ARBA" id="ARBA00022669"/>
    </source>
</evidence>
<dbReference type="InterPro" id="IPR029070">
    <property type="entry name" value="Chitinase_insertion_sf"/>
</dbReference>
<evidence type="ECO:0000259" key="16">
    <source>
        <dbReference type="PROSITE" id="PS51910"/>
    </source>
</evidence>
<dbReference type="PROSITE" id="PS00026">
    <property type="entry name" value="CHIT_BIND_I_1"/>
    <property type="match status" value="1"/>
</dbReference>
<keyword evidence="7" id="KW-0843">Virulence</keyword>
<dbReference type="Proteomes" id="UP001149074">
    <property type="component" value="Unassembled WGS sequence"/>
</dbReference>
<reference evidence="17" key="1">
    <citation type="submission" date="2022-11" db="EMBL/GenBank/DDBJ databases">
        <authorList>
            <person name="Petersen C."/>
        </authorList>
    </citation>
    <scope>NUCLEOTIDE SEQUENCE</scope>
    <source>
        <strain evidence="17">IBT 30761</strain>
    </source>
</reference>
<comment type="catalytic activity">
    <reaction evidence="1">
        <text>Random endo-hydrolysis of N-acetyl-beta-D-glucosaminide (1-&gt;4)-beta-linkages in chitin and chitodextrins.</text>
        <dbReference type="EC" id="3.2.1.14"/>
    </reaction>
</comment>
<feature type="region of interest" description="Disordered" evidence="13">
    <location>
        <begin position="760"/>
        <end position="807"/>
    </location>
</feature>
<dbReference type="AlphaFoldDB" id="A0A9W9KA92"/>
<evidence type="ECO:0000313" key="18">
    <source>
        <dbReference type="Proteomes" id="UP001149074"/>
    </source>
</evidence>
<dbReference type="PROSITE" id="PS50941">
    <property type="entry name" value="CHIT_BIND_I_2"/>
    <property type="match status" value="2"/>
</dbReference>
<dbReference type="InterPro" id="IPR001223">
    <property type="entry name" value="Glyco_hydro18_cat"/>
</dbReference>
<keyword evidence="9 12" id="KW-0326">Glycosidase</keyword>
<dbReference type="InterPro" id="IPR001579">
    <property type="entry name" value="Glyco_hydro_18_chit_AS"/>
</dbReference>
<feature type="domain" description="Chitin-binding type-1" evidence="15">
    <location>
        <begin position="83"/>
        <end position="129"/>
    </location>
</feature>
<dbReference type="Pfam" id="PF00187">
    <property type="entry name" value="Chitin_bind_1"/>
    <property type="match status" value="1"/>
</dbReference>
<dbReference type="Pfam" id="PF00704">
    <property type="entry name" value="Glyco_hydro_18"/>
    <property type="match status" value="1"/>
</dbReference>
<keyword evidence="8" id="KW-0119">Carbohydrate metabolism</keyword>
<evidence type="ECO:0000256" key="8">
    <source>
        <dbReference type="ARBA" id="ARBA00023277"/>
    </source>
</evidence>
<dbReference type="InterPro" id="IPR017853">
    <property type="entry name" value="GH"/>
</dbReference>
<keyword evidence="4 11" id="KW-0147">Chitin-binding</keyword>
<feature type="chain" id="PRO_5040754835" description="chitinase" evidence="14">
    <location>
        <begin position="19"/>
        <end position="1144"/>
    </location>
</feature>
<proteinExistence type="inferred from homology"/>
<evidence type="ECO:0000256" key="13">
    <source>
        <dbReference type="SAM" id="MobiDB-lite"/>
    </source>
</evidence>
<evidence type="ECO:0000256" key="14">
    <source>
        <dbReference type="SAM" id="SignalP"/>
    </source>
</evidence>
<evidence type="ECO:0000256" key="9">
    <source>
        <dbReference type="ARBA" id="ARBA00023295"/>
    </source>
</evidence>
<evidence type="ECO:0000256" key="12">
    <source>
        <dbReference type="RuleBase" id="RU000489"/>
    </source>
</evidence>
<organism evidence="17 18">
    <name type="scientific">Penicillium argentinense</name>
    <dbReference type="NCBI Taxonomy" id="1131581"/>
    <lineage>
        <taxon>Eukaryota</taxon>
        <taxon>Fungi</taxon>
        <taxon>Dikarya</taxon>
        <taxon>Ascomycota</taxon>
        <taxon>Pezizomycotina</taxon>
        <taxon>Eurotiomycetes</taxon>
        <taxon>Eurotiomycetidae</taxon>
        <taxon>Eurotiales</taxon>
        <taxon>Aspergillaceae</taxon>
        <taxon>Penicillium</taxon>
    </lineage>
</organism>
<reference evidence="17" key="2">
    <citation type="journal article" date="2023" name="IMA Fungus">
        <title>Comparative genomic study of the Penicillium genus elucidates a diverse pangenome and 15 lateral gene transfer events.</title>
        <authorList>
            <person name="Petersen C."/>
            <person name="Sorensen T."/>
            <person name="Nielsen M.R."/>
            <person name="Sondergaard T.E."/>
            <person name="Sorensen J.L."/>
            <person name="Fitzpatrick D.A."/>
            <person name="Frisvad J.C."/>
            <person name="Nielsen K.L."/>
        </authorList>
    </citation>
    <scope>NUCLEOTIDE SEQUENCE</scope>
    <source>
        <strain evidence="17">IBT 30761</strain>
    </source>
</reference>
<accession>A0A9W9KA92</accession>
<feature type="disulfide bond" evidence="11">
    <location>
        <begin position="97"/>
        <end position="109"/>
    </location>
</feature>
<dbReference type="GO" id="GO:0000272">
    <property type="term" value="P:polysaccharide catabolic process"/>
    <property type="evidence" value="ECO:0007669"/>
    <property type="project" value="UniProtKB-KW"/>
</dbReference>
<dbReference type="SUPFAM" id="SSF51445">
    <property type="entry name" value="(Trans)glycosidases"/>
    <property type="match status" value="1"/>
</dbReference>